<dbReference type="PANTHER" id="PTHR34223">
    <property type="entry name" value="OS11G0201299 PROTEIN"/>
    <property type="match status" value="1"/>
</dbReference>
<dbReference type="AlphaFoldDB" id="A0A1S4AUR5"/>
<dbReference type="SUPFAM" id="SSF81383">
    <property type="entry name" value="F-box domain"/>
    <property type="match status" value="1"/>
</dbReference>
<dbReference type="SUPFAM" id="SSF52047">
    <property type="entry name" value="RNI-like"/>
    <property type="match status" value="1"/>
</dbReference>
<proteinExistence type="predicted"/>
<feature type="domain" description="At1g61320/AtMIF1 LRR" evidence="1">
    <location>
        <begin position="138"/>
        <end position="230"/>
    </location>
</feature>
<dbReference type="InterPro" id="IPR032675">
    <property type="entry name" value="LRR_dom_sf"/>
</dbReference>
<dbReference type="OrthoDB" id="1901752at2759"/>
<dbReference type="RefSeq" id="XP_016480341.1">
    <property type="nucleotide sequence ID" value="XM_016624855.1"/>
</dbReference>
<sequence>MAEIISDGEDRISELPVHIIHDILRRINVGIYGAKEEARTCVLSKTWNSIWRTRPNVIIQSIHRSFYKNLENFVKFVDDSLRTYAEQKLSIETLCLMHLDCPQELASHVDRWFNFALKLHVRYLCIDASMFGSTYYSIPDSVYAVNNTLTVLSLANCNIEIDNSTNKLQRLISTCPLIRDLRLTDCKGFQNFHVTAGLINLERLELIWCRELIKVKIGAPNLKNFVFVGVPLHKYPKTREPEPMPCTIDILDDSREIMIPPAQKLELLVKNPSMRLPSFVNDIMSSRPKIASVVHGIDCKIPQVFHESATTYTKKQYGRLKEVTNHKGVVADENGETSTFCTWLKSTSLIERITTFSFKWV</sequence>
<name>A0A1S4AUR5_TOBAC</name>
<dbReference type="Gene3D" id="3.80.10.10">
    <property type="entry name" value="Ribonuclease Inhibitor"/>
    <property type="match status" value="1"/>
</dbReference>
<dbReference type="InterPro" id="IPR053197">
    <property type="entry name" value="F-box_SCFL_complex_component"/>
</dbReference>
<evidence type="ECO:0000313" key="2">
    <source>
        <dbReference type="RefSeq" id="XP_016480341.1"/>
    </source>
</evidence>
<dbReference type="Pfam" id="PF23622">
    <property type="entry name" value="LRR_At1g61320_AtMIF1"/>
    <property type="match status" value="1"/>
</dbReference>
<accession>A0A1S4AUR5</accession>
<reference evidence="2" key="1">
    <citation type="submission" date="2025-08" db="UniProtKB">
        <authorList>
            <consortium name="RefSeq"/>
        </authorList>
    </citation>
    <scope>IDENTIFICATION</scope>
</reference>
<evidence type="ECO:0000259" key="1">
    <source>
        <dbReference type="Pfam" id="PF23622"/>
    </source>
</evidence>
<organism evidence="2">
    <name type="scientific">Nicotiana tabacum</name>
    <name type="common">Common tobacco</name>
    <dbReference type="NCBI Taxonomy" id="4097"/>
    <lineage>
        <taxon>Eukaryota</taxon>
        <taxon>Viridiplantae</taxon>
        <taxon>Streptophyta</taxon>
        <taxon>Embryophyta</taxon>
        <taxon>Tracheophyta</taxon>
        <taxon>Spermatophyta</taxon>
        <taxon>Magnoliopsida</taxon>
        <taxon>eudicotyledons</taxon>
        <taxon>Gunneridae</taxon>
        <taxon>Pentapetalae</taxon>
        <taxon>asterids</taxon>
        <taxon>lamiids</taxon>
        <taxon>Solanales</taxon>
        <taxon>Solanaceae</taxon>
        <taxon>Nicotianoideae</taxon>
        <taxon>Nicotianeae</taxon>
        <taxon>Nicotiana</taxon>
    </lineage>
</organism>
<gene>
    <name evidence="2" type="primary">LOC107801517</name>
</gene>
<dbReference type="InterPro" id="IPR055357">
    <property type="entry name" value="LRR_At1g61320_AtMIF1"/>
</dbReference>
<dbReference type="PaxDb" id="4097-A0A1S4AUR5"/>
<dbReference type="InterPro" id="IPR036047">
    <property type="entry name" value="F-box-like_dom_sf"/>
</dbReference>
<protein>
    <submittedName>
        <fullName evidence="2">F-box/FBD/LRR-repeat protein At1g78760</fullName>
    </submittedName>
</protein>
<dbReference type="KEGG" id="nta:107801517"/>